<dbReference type="Gene3D" id="1.10.10.10">
    <property type="entry name" value="Winged helix-like DNA-binding domain superfamily/Winged helix DNA-binding domain"/>
    <property type="match status" value="1"/>
</dbReference>
<dbReference type="InterPro" id="IPR014284">
    <property type="entry name" value="RNA_pol_sigma-70_dom"/>
</dbReference>
<evidence type="ECO:0000313" key="7">
    <source>
        <dbReference type="EMBL" id="SHF45901.1"/>
    </source>
</evidence>
<evidence type="ECO:0000256" key="3">
    <source>
        <dbReference type="ARBA" id="ARBA00023082"/>
    </source>
</evidence>
<dbReference type="STRING" id="1122206.SAMN02745753_01977"/>
<keyword evidence="8" id="KW-1185">Reference proteome</keyword>
<protein>
    <submittedName>
        <fullName evidence="7">RNA polymerase sigma-70 factor, ECF subfamily</fullName>
    </submittedName>
</protein>
<dbReference type="InterPro" id="IPR039425">
    <property type="entry name" value="RNA_pol_sigma-70-like"/>
</dbReference>
<comment type="similarity">
    <text evidence="1">Belongs to the sigma-70 factor family. ECF subfamily.</text>
</comment>
<dbReference type="InterPro" id="IPR013249">
    <property type="entry name" value="RNA_pol_sigma70_r4_t2"/>
</dbReference>
<dbReference type="GO" id="GO:0016987">
    <property type="term" value="F:sigma factor activity"/>
    <property type="evidence" value="ECO:0007669"/>
    <property type="project" value="UniProtKB-KW"/>
</dbReference>
<dbReference type="AlphaFoldDB" id="A0A1M5BU76"/>
<evidence type="ECO:0000256" key="1">
    <source>
        <dbReference type="ARBA" id="ARBA00010641"/>
    </source>
</evidence>
<keyword evidence="4" id="KW-0804">Transcription</keyword>
<evidence type="ECO:0000313" key="8">
    <source>
        <dbReference type="Proteomes" id="UP000184517"/>
    </source>
</evidence>
<feature type="domain" description="RNA polymerase sigma factor 70 region 4 type 2" evidence="6">
    <location>
        <begin position="131"/>
        <end position="183"/>
    </location>
</feature>
<dbReference type="EMBL" id="FQVF01000008">
    <property type="protein sequence ID" value="SHF45901.1"/>
    <property type="molecule type" value="Genomic_DNA"/>
</dbReference>
<dbReference type="NCBIfam" id="TIGR02937">
    <property type="entry name" value="sigma70-ECF"/>
    <property type="match status" value="1"/>
</dbReference>
<proteinExistence type="inferred from homology"/>
<dbReference type="Pfam" id="PF04542">
    <property type="entry name" value="Sigma70_r2"/>
    <property type="match status" value="1"/>
</dbReference>
<accession>A0A1M5BU76</accession>
<evidence type="ECO:0000259" key="6">
    <source>
        <dbReference type="Pfam" id="PF08281"/>
    </source>
</evidence>
<keyword evidence="2" id="KW-0805">Transcription regulation</keyword>
<sequence length="189" mass="21604">MNQSLLSEQNTTESLANLLLKVAQEDRLAFSELYEATHRKLFGIVYRILKNQAASEEVLQEVYLKIWEKAESFDASVASPITWMATIARNRTIDEVRKNKLPDSDVDVDFDLIADDSMTPDDSFTKSRDLLKLEACLAELESPRAEMIKAAYLDGFSRQELAERFEQPLGTIKTWLHRSIKQLQGCMNL</sequence>
<dbReference type="InterPro" id="IPR013325">
    <property type="entry name" value="RNA_pol_sigma_r2"/>
</dbReference>
<feature type="domain" description="RNA polymerase sigma-70 region 2" evidence="5">
    <location>
        <begin position="33"/>
        <end position="100"/>
    </location>
</feature>
<name>A0A1M5BU76_9GAMM</name>
<keyword evidence="3" id="KW-0731">Sigma factor</keyword>
<dbReference type="InterPro" id="IPR007627">
    <property type="entry name" value="RNA_pol_sigma70_r2"/>
</dbReference>
<dbReference type="Gene3D" id="1.10.1740.10">
    <property type="match status" value="1"/>
</dbReference>
<dbReference type="RefSeq" id="WP_072839541.1">
    <property type="nucleotide sequence ID" value="NZ_FQVF01000008.1"/>
</dbReference>
<reference evidence="8" key="1">
    <citation type="submission" date="2016-11" db="EMBL/GenBank/DDBJ databases">
        <authorList>
            <person name="Varghese N."/>
            <person name="Submissions S."/>
        </authorList>
    </citation>
    <scope>NUCLEOTIDE SEQUENCE [LARGE SCALE GENOMIC DNA]</scope>
    <source>
        <strain evidence="8">DSM 16579</strain>
    </source>
</reference>
<evidence type="ECO:0000256" key="2">
    <source>
        <dbReference type="ARBA" id="ARBA00023015"/>
    </source>
</evidence>
<dbReference type="PANTHER" id="PTHR43133:SF62">
    <property type="entry name" value="RNA POLYMERASE SIGMA FACTOR SIGZ"/>
    <property type="match status" value="1"/>
</dbReference>
<dbReference type="InterPro" id="IPR013324">
    <property type="entry name" value="RNA_pol_sigma_r3/r4-like"/>
</dbReference>
<organism evidence="7 8">
    <name type="scientific">Marinomonas polaris DSM 16579</name>
    <dbReference type="NCBI Taxonomy" id="1122206"/>
    <lineage>
        <taxon>Bacteria</taxon>
        <taxon>Pseudomonadati</taxon>
        <taxon>Pseudomonadota</taxon>
        <taxon>Gammaproteobacteria</taxon>
        <taxon>Oceanospirillales</taxon>
        <taxon>Oceanospirillaceae</taxon>
        <taxon>Marinomonas</taxon>
    </lineage>
</organism>
<dbReference type="GO" id="GO:0006352">
    <property type="term" value="P:DNA-templated transcription initiation"/>
    <property type="evidence" value="ECO:0007669"/>
    <property type="project" value="InterPro"/>
</dbReference>
<dbReference type="Pfam" id="PF08281">
    <property type="entry name" value="Sigma70_r4_2"/>
    <property type="match status" value="1"/>
</dbReference>
<dbReference type="SUPFAM" id="SSF88946">
    <property type="entry name" value="Sigma2 domain of RNA polymerase sigma factors"/>
    <property type="match status" value="1"/>
</dbReference>
<dbReference type="GO" id="GO:0003677">
    <property type="term" value="F:DNA binding"/>
    <property type="evidence" value="ECO:0007669"/>
    <property type="project" value="InterPro"/>
</dbReference>
<dbReference type="Proteomes" id="UP000184517">
    <property type="component" value="Unassembled WGS sequence"/>
</dbReference>
<evidence type="ECO:0000259" key="5">
    <source>
        <dbReference type="Pfam" id="PF04542"/>
    </source>
</evidence>
<dbReference type="SUPFAM" id="SSF88659">
    <property type="entry name" value="Sigma3 and sigma4 domains of RNA polymerase sigma factors"/>
    <property type="match status" value="1"/>
</dbReference>
<dbReference type="OrthoDB" id="9784272at2"/>
<dbReference type="InterPro" id="IPR036388">
    <property type="entry name" value="WH-like_DNA-bd_sf"/>
</dbReference>
<dbReference type="PANTHER" id="PTHR43133">
    <property type="entry name" value="RNA POLYMERASE ECF-TYPE SIGMA FACTO"/>
    <property type="match status" value="1"/>
</dbReference>
<gene>
    <name evidence="7" type="ORF">SAMN02745753_01977</name>
</gene>
<evidence type="ECO:0000256" key="4">
    <source>
        <dbReference type="ARBA" id="ARBA00023163"/>
    </source>
</evidence>